<dbReference type="PANTHER" id="PTHR42928:SF5">
    <property type="entry name" value="BLR1237 PROTEIN"/>
    <property type="match status" value="1"/>
</dbReference>
<comment type="similarity">
    <text evidence="1">Belongs to the UPF0065 (bug) family.</text>
</comment>
<comment type="caution">
    <text evidence="3">The sequence shown here is derived from an EMBL/GenBank/DDBJ whole genome shotgun (WGS) entry which is preliminary data.</text>
</comment>
<sequence length="332" mass="34345">MKENSLRPARLIRRVGVAALTIGLACSSLAYADATTYPSKPVRILVPAAAGGGTDAVARLLAEFLASTLKQPVTVDNRPGASGIVATSMVAQAPADGYTLLLAQNGHVLNPALFKKLPYNTSKDFTAIGSLARTPLVLVSSHVTGVKSLSDLKSFVAKNPVNGLGVGVTEATTRIASEMVRVASGIPFETVQYKGAAPALADLAGGHLNFAVATYPSTLPFRDSGKLNYVAVLGQKRATLAASLPTASEQGLTGVDAAGWWGVVGPANMPQAVVTKLANAVSAMLADPQVSKKLADMSAEPWEQSPEKFSTFLEHEQTSAAKLAAQAGIKPE</sequence>
<accession>A0ABV2Q4I4</accession>
<keyword evidence="4" id="KW-1185">Reference proteome</keyword>
<proteinExistence type="inferred from homology"/>
<dbReference type="PROSITE" id="PS51257">
    <property type="entry name" value="PROKAR_LIPOPROTEIN"/>
    <property type="match status" value="1"/>
</dbReference>
<protein>
    <submittedName>
        <fullName evidence="3">Tripartite-type tricarboxylate transporter receptor subunit TctC</fullName>
    </submittedName>
</protein>
<evidence type="ECO:0000313" key="4">
    <source>
        <dbReference type="Proteomes" id="UP001549320"/>
    </source>
</evidence>
<dbReference type="InterPro" id="IPR005064">
    <property type="entry name" value="BUG"/>
</dbReference>
<evidence type="ECO:0000313" key="3">
    <source>
        <dbReference type="EMBL" id="MET4575949.1"/>
    </source>
</evidence>
<dbReference type="Pfam" id="PF03401">
    <property type="entry name" value="TctC"/>
    <property type="match status" value="1"/>
</dbReference>
<dbReference type="RefSeq" id="WP_354441747.1">
    <property type="nucleotide sequence ID" value="NZ_JBEPSH010000002.1"/>
</dbReference>
<name>A0ABV2Q4I4_9BURK</name>
<keyword evidence="2" id="KW-0732">Signal</keyword>
<dbReference type="Proteomes" id="UP001549320">
    <property type="component" value="Unassembled WGS sequence"/>
</dbReference>
<dbReference type="PANTHER" id="PTHR42928">
    <property type="entry name" value="TRICARBOXYLATE-BINDING PROTEIN"/>
    <property type="match status" value="1"/>
</dbReference>
<dbReference type="Gene3D" id="3.40.190.10">
    <property type="entry name" value="Periplasmic binding protein-like II"/>
    <property type="match status" value="1"/>
</dbReference>
<dbReference type="SUPFAM" id="SSF53850">
    <property type="entry name" value="Periplasmic binding protein-like II"/>
    <property type="match status" value="1"/>
</dbReference>
<dbReference type="EMBL" id="JBEPSH010000002">
    <property type="protein sequence ID" value="MET4575949.1"/>
    <property type="molecule type" value="Genomic_DNA"/>
</dbReference>
<evidence type="ECO:0000256" key="2">
    <source>
        <dbReference type="SAM" id="SignalP"/>
    </source>
</evidence>
<evidence type="ECO:0000256" key="1">
    <source>
        <dbReference type="ARBA" id="ARBA00006987"/>
    </source>
</evidence>
<organism evidence="3 4">
    <name type="scientific">Ottowia thiooxydans</name>
    <dbReference type="NCBI Taxonomy" id="219182"/>
    <lineage>
        <taxon>Bacteria</taxon>
        <taxon>Pseudomonadati</taxon>
        <taxon>Pseudomonadota</taxon>
        <taxon>Betaproteobacteria</taxon>
        <taxon>Burkholderiales</taxon>
        <taxon>Comamonadaceae</taxon>
        <taxon>Ottowia</taxon>
    </lineage>
</organism>
<dbReference type="Gene3D" id="3.40.190.150">
    <property type="entry name" value="Bordetella uptake gene, domain 1"/>
    <property type="match status" value="1"/>
</dbReference>
<dbReference type="InterPro" id="IPR042100">
    <property type="entry name" value="Bug_dom1"/>
</dbReference>
<feature type="chain" id="PRO_5045139226" evidence="2">
    <location>
        <begin position="33"/>
        <end position="332"/>
    </location>
</feature>
<reference evidence="3 4" key="1">
    <citation type="submission" date="2024-06" db="EMBL/GenBank/DDBJ databases">
        <title>Sorghum-associated microbial communities from plants grown in Nebraska, USA.</title>
        <authorList>
            <person name="Schachtman D."/>
        </authorList>
    </citation>
    <scope>NUCLEOTIDE SEQUENCE [LARGE SCALE GENOMIC DNA]</scope>
    <source>
        <strain evidence="3 4">2709</strain>
    </source>
</reference>
<keyword evidence="3" id="KW-0675">Receptor</keyword>
<feature type="signal peptide" evidence="2">
    <location>
        <begin position="1"/>
        <end position="32"/>
    </location>
</feature>
<dbReference type="PIRSF" id="PIRSF017082">
    <property type="entry name" value="YflP"/>
    <property type="match status" value="1"/>
</dbReference>
<gene>
    <name evidence="3" type="ORF">ABIE13_001049</name>
</gene>